<dbReference type="EMBL" id="CBGL010000086">
    <property type="protein sequence ID" value="CDD11363.1"/>
    <property type="molecule type" value="Genomic_DNA"/>
</dbReference>
<sequence>MITIQISTNIIKASTYTDLLNTFLQSNDTQFIKMQNAAQEILENKFENHLEEDEAKYIWNQILDYYPKVEIKGILYDPLKQWYKVEIYNKDTKELYNAKFIKETCKNQAINNAITDEEEEFMSYGDYGCYITDRLTLEETKKCQHEDDIAAFEADGCTRQEAEKFLENGSFVIPAEEWDRWAKANEWYNEDELITLERIKKGQQDIKIVKVDHIKHVIVYML</sequence>
<organism evidence="1">
    <name type="scientific">Phascolarctobacterium succinatutens CAG:287</name>
    <dbReference type="NCBI Taxonomy" id="1263101"/>
    <lineage>
        <taxon>Bacteria</taxon>
        <taxon>Bacillati</taxon>
        <taxon>Bacillota</taxon>
        <taxon>Negativicutes</taxon>
        <taxon>Acidaminococcales</taxon>
        <taxon>Acidaminococcaceae</taxon>
        <taxon>Phascolarctobacterium</taxon>
    </lineage>
</organism>
<dbReference type="AlphaFoldDB" id="R6WJQ0"/>
<proteinExistence type="predicted"/>
<gene>
    <name evidence="1" type="ORF">BN587_00456</name>
</gene>
<reference evidence="1" key="1">
    <citation type="submission" date="2012-11" db="EMBL/GenBank/DDBJ databases">
        <title>Dependencies among metagenomic species, viruses, plasmids and units of genetic variation.</title>
        <authorList>
            <person name="Nielsen H.B."/>
            <person name="Almeida M."/>
            <person name="Juncker A.S."/>
            <person name="Rasmussen S."/>
            <person name="Li J."/>
            <person name="Sunagawa S."/>
            <person name="Plichta D."/>
            <person name="Gautier L."/>
            <person name="Le Chatelier E."/>
            <person name="Peletier E."/>
            <person name="Bonde I."/>
            <person name="Nielsen T."/>
            <person name="Manichanh C."/>
            <person name="Arumugam M."/>
            <person name="Batto J."/>
            <person name="Santos M.B.Q.D."/>
            <person name="Blom N."/>
            <person name="Borruel N."/>
            <person name="Burgdorf K.S."/>
            <person name="Boumezbeur F."/>
            <person name="Casellas F."/>
            <person name="Dore J."/>
            <person name="Guarner F."/>
            <person name="Hansen T."/>
            <person name="Hildebrand F."/>
            <person name="Kaas R.S."/>
            <person name="Kennedy S."/>
            <person name="Kristiansen K."/>
            <person name="Kultima J.R."/>
            <person name="Leonard P."/>
            <person name="Levenez F."/>
            <person name="Lund O."/>
            <person name="Moumen B."/>
            <person name="Le Paslier D."/>
            <person name="Pons N."/>
            <person name="Pedersen O."/>
            <person name="Prifti E."/>
            <person name="Qin J."/>
            <person name="Raes J."/>
            <person name="Tap J."/>
            <person name="Tims S."/>
            <person name="Ussery D.W."/>
            <person name="Yamada T."/>
            <person name="MetaHit consortium"/>
            <person name="Renault P."/>
            <person name="Sicheritz-Ponten T."/>
            <person name="Bork P."/>
            <person name="Wang J."/>
            <person name="Brunak S."/>
            <person name="Ehrlich S.D."/>
        </authorList>
    </citation>
    <scope>NUCLEOTIDE SEQUENCE [LARGE SCALE GENOMIC DNA]</scope>
</reference>
<evidence type="ECO:0000313" key="1">
    <source>
        <dbReference type="EMBL" id="CDD11363.1"/>
    </source>
</evidence>
<dbReference type="Proteomes" id="UP000014937">
    <property type="component" value="Unassembled WGS sequence"/>
</dbReference>
<name>R6WJQ0_9FIRM</name>
<protein>
    <submittedName>
        <fullName evidence="1">Uncharacterized protein</fullName>
    </submittedName>
</protein>
<dbReference type="HOGENOM" id="CLU_1244368_0_0_9"/>
<comment type="caution">
    <text evidence="1">The sequence shown here is derived from an EMBL/GenBank/DDBJ whole genome shotgun (WGS) entry which is preliminary data.</text>
</comment>
<accession>R6WJQ0</accession>
<dbReference type="RefSeq" id="WP_021719547.1">
    <property type="nucleotide sequence ID" value="NZ_FR892769.1"/>
</dbReference>